<dbReference type="InterPro" id="IPR025297">
    <property type="entry name" value="DUF4159"/>
</dbReference>
<dbReference type="Proteomes" id="UP000694001">
    <property type="component" value="Chromosome"/>
</dbReference>
<keyword evidence="1" id="KW-0472">Membrane</keyword>
<feature type="transmembrane region" description="Helical" evidence="1">
    <location>
        <begin position="656"/>
        <end position="675"/>
    </location>
</feature>
<accession>A0A975YIA7</accession>
<dbReference type="PANTHER" id="PTHR37464:SF1">
    <property type="entry name" value="BLL2463 PROTEIN"/>
    <property type="match status" value="1"/>
</dbReference>
<evidence type="ECO:0000313" key="4">
    <source>
        <dbReference type="EMBL" id="QXM23605.1"/>
    </source>
</evidence>
<dbReference type="PANTHER" id="PTHR37464">
    <property type="entry name" value="BLL2463 PROTEIN"/>
    <property type="match status" value="1"/>
</dbReference>
<dbReference type="EMBL" id="CP076448">
    <property type="protein sequence ID" value="QXM23605.1"/>
    <property type="molecule type" value="Genomic_DNA"/>
</dbReference>
<evidence type="ECO:0000259" key="3">
    <source>
        <dbReference type="Pfam" id="PF13709"/>
    </source>
</evidence>
<keyword evidence="1" id="KW-1133">Transmembrane helix</keyword>
<keyword evidence="1" id="KW-0812">Transmembrane</keyword>
<proteinExistence type="predicted"/>
<evidence type="ECO:0000259" key="2">
    <source>
        <dbReference type="Pfam" id="PF07584"/>
    </source>
</evidence>
<dbReference type="CDD" id="cd03143">
    <property type="entry name" value="A4_beta-galactosidase_middle_domain"/>
    <property type="match status" value="1"/>
</dbReference>
<feature type="domain" description="Aerotolerance regulator N-terminal" evidence="2">
    <location>
        <begin position="12"/>
        <end position="85"/>
    </location>
</feature>
<dbReference type="RefSeq" id="WP_218284475.1">
    <property type="nucleotide sequence ID" value="NZ_CP076448.1"/>
</dbReference>
<feature type="transmembrane region" description="Helical" evidence="1">
    <location>
        <begin position="65"/>
        <end position="83"/>
    </location>
</feature>
<organism evidence="4 5">
    <name type="scientific">Elioraea tepida</name>
    <dbReference type="NCBI Taxonomy" id="2843330"/>
    <lineage>
        <taxon>Bacteria</taxon>
        <taxon>Pseudomonadati</taxon>
        <taxon>Pseudomonadota</taxon>
        <taxon>Alphaproteobacteria</taxon>
        <taxon>Acetobacterales</taxon>
        <taxon>Elioraeaceae</taxon>
        <taxon>Elioraea</taxon>
    </lineage>
</organism>
<evidence type="ECO:0000256" key="1">
    <source>
        <dbReference type="SAM" id="Phobius"/>
    </source>
</evidence>
<sequence length="910" mass="96293">MEGLLGSLGAIGFAHPWLLAALLALPVLVWLLRVTPPAPKLLAFPAVRLLLDLPRRDETAARTPWWLLALRILAAACVIVGLARPVLNAGSTVGGAGPILIVVDDGWAAGEAWAQRVAAVETALDRADRAGRQVILLTTAPGERGEPPRPSAAMPAQAMRERVAALRPRPWAPDRAAARRAVEQLGRQVSGLSVLWVTDGLAHAGDEEGERFAAALAALGPLTVLLPPPGALPVVLGAPASEPARIVARVSAVPLPADREVAVLARTADGRSLARATATLPAGAAALEIPIALPPELRNRLAVLVVEASANAASIALLDERWRRRPVGLIAGNAETADQPLLGELYFLDRALSPFTELRRGTVRELLGREIAVIVLSDVDTLTEAERGLLARWVEEGGVLVRFAGPRLAARPDTLLPVTLRMGDRQLGGALSWQQPATLAPFPETSPFFGLAVPAEIRVTRQVLAEPSVALGERTWARLADGTPLVTGESRGRGALVLFHITANTEWSTLPLSGLFVEMLQRIVQLSAGVGAAPGESVLAPYETLDGFGRLGPPPPFAAGLAASQIAREVPSPRHPPGFYGPEAARVALNLGPSVGPLRPLGAMPSGAEVRRLDGEAAERDLRPLLLGLAALLVLADLLISLWLRGLIRPAPAAARAGAASALIVLFPSLALAQLQPMAMANETRLAYVITGTRSVDEISRAGLIGLTDFVNRRSAANLAEPVGVRPGEDELSFFPLLYWPMTPDQPTPDAAAVAALNDFMRLGGIILLDTRDGGSGQGMNPGGEQQLRRLTRGLSIPALIPVPADHVLARAFYLLTDFPGRYTGGQVWVQRDQDRANDSVSPVIIGGHDWAAAWAVDSQGRHPYATVPGGARQRLLAYRFGLNLVMYALTGNYKGDQVHVPVLLERLGQ</sequence>
<evidence type="ECO:0000313" key="5">
    <source>
        <dbReference type="Proteomes" id="UP000694001"/>
    </source>
</evidence>
<dbReference type="InterPro" id="IPR024163">
    <property type="entry name" value="Aerotolerance_reg_N"/>
</dbReference>
<dbReference type="InterPro" id="IPR011933">
    <property type="entry name" value="Double_TM_dom"/>
</dbReference>
<feature type="transmembrane region" description="Helical" evidence="1">
    <location>
        <begin position="12"/>
        <end position="32"/>
    </location>
</feature>
<dbReference type="NCBIfam" id="TIGR02226">
    <property type="entry name" value="two_anch"/>
    <property type="match status" value="1"/>
</dbReference>
<dbReference type="Pfam" id="PF07584">
    <property type="entry name" value="BatA"/>
    <property type="match status" value="1"/>
</dbReference>
<feature type="transmembrane region" description="Helical" evidence="1">
    <location>
        <begin position="625"/>
        <end position="644"/>
    </location>
</feature>
<keyword evidence="5" id="KW-1185">Reference proteome</keyword>
<dbReference type="KEGG" id="elio:KO353_09755"/>
<protein>
    <submittedName>
        <fullName evidence="4">DUF4159 domain-containing protein</fullName>
    </submittedName>
</protein>
<name>A0A975YIA7_9PROT</name>
<dbReference type="AlphaFoldDB" id="A0A975YIA7"/>
<dbReference type="Pfam" id="PF13709">
    <property type="entry name" value="DUF4159"/>
    <property type="match status" value="1"/>
</dbReference>
<feature type="domain" description="DUF4159" evidence="3">
    <location>
        <begin position="685"/>
        <end position="890"/>
    </location>
</feature>
<reference evidence="4" key="1">
    <citation type="submission" date="2021-06" db="EMBL/GenBank/DDBJ databases">
        <title>Elioraea tepida, sp. nov., a moderately thermophilic aerobic anoxygenic phototrophic bacterium isolated from an alkaline siliceous hot spring mat community in Yellowstone National Park, WY, USA.</title>
        <authorList>
            <person name="Saini M.K."/>
            <person name="Yoshida S."/>
            <person name="Sebastian A."/>
            <person name="Hirose S."/>
            <person name="Hara E."/>
            <person name="Tamaki H."/>
            <person name="Soulier N.T."/>
            <person name="Albert I."/>
            <person name="Hanada S."/>
            <person name="Bryant D.A."/>
            <person name="Tank M."/>
        </authorList>
    </citation>
    <scope>NUCLEOTIDE SEQUENCE</scope>
    <source>
        <strain evidence="4">MS-P2</strain>
    </source>
</reference>
<gene>
    <name evidence="4" type="ORF">KO353_09755</name>
</gene>